<feature type="transmembrane region" description="Helical" evidence="1">
    <location>
        <begin position="21"/>
        <end position="43"/>
    </location>
</feature>
<dbReference type="InterPro" id="IPR018711">
    <property type="entry name" value="NAGPA"/>
</dbReference>
<dbReference type="Pfam" id="PF09992">
    <property type="entry name" value="NAGPA"/>
    <property type="match status" value="1"/>
</dbReference>
<protein>
    <submittedName>
        <fullName evidence="3">Phosphodiester glycosidase family protein</fullName>
    </submittedName>
</protein>
<reference evidence="3" key="2">
    <citation type="journal article" date="2022" name="Microbiol. Resour. Announc.">
        <title>Metagenome Sequencing to Explore Phylogenomics of Terrestrial Cyanobacteria.</title>
        <authorList>
            <person name="Ward R.D."/>
            <person name="Stajich J.E."/>
            <person name="Johansen J.R."/>
            <person name="Huntemann M."/>
            <person name="Clum A."/>
            <person name="Foster B."/>
            <person name="Foster B."/>
            <person name="Roux S."/>
            <person name="Palaniappan K."/>
            <person name="Varghese N."/>
            <person name="Mukherjee S."/>
            <person name="Reddy T.B.K."/>
            <person name="Daum C."/>
            <person name="Copeland A."/>
            <person name="Chen I.A."/>
            <person name="Ivanova N.N."/>
            <person name="Kyrpides N.C."/>
            <person name="Shapiro N."/>
            <person name="Eloe-Fadrosh E.A."/>
            <person name="Pietrasiak N."/>
        </authorList>
    </citation>
    <scope>NUCLEOTIDE SEQUENCE</scope>
    <source>
        <strain evidence="3">UHER 2000/2452</strain>
    </source>
</reference>
<keyword evidence="3" id="KW-0378">Hydrolase</keyword>
<evidence type="ECO:0000313" key="4">
    <source>
        <dbReference type="Proteomes" id="UP000757435"/>
    </source>
</evidence>
<dbReference type="AlphaFoldDB" id="A0A951QCK3"/>
<dbReference type="GO" id="GO:0016798">
    <property type="term" value="F:hydrolase activity, acting on glycosyl bonds"/>
    <property type="evidence" value="ECO:0007669"/>
    <property type="project" value="UniProtKB-KW"/>
</dbReference>
<sequence length="628" mass="68365">MVSSRIRRGRRSRHRRSHRPFSQAFSQLRIFLVASLLIGALYLTRQHLSAKPALSQPAVLSASWVPTLAQSVMPLSQQGGQIMLNGRTLSAAWSQRQQQIGISDAGLMQAFGVDLLSTVDAAQQPVTWFSDTQNPFSLATWLTGQYRYLNITDLAQRYGWQVQTSQSTLRISTPIAQVMQVRQGRQSWGDRIAIDLDKPTPWQVSERLGEAIITLDAKADSAVLQKFMPRSGNLLQSIKAEQSGDRTLIRVGLPDDLRPHVWSINNPPRLLIDVRPDFMTERDIQWAPGIRWRQQMVSLGAARFPVTSLEIDPRQPGVSLKPILGNASAVTGTTPLLAIAQSNRAAAAINAGFFNRNTQMPLGAIRSDNHWISSPILNRGAIAWNPSGESTVGHLSLLETAALSRADRPVGNFPILSLNSGYVGAGICRYTREWGADYKSILDDEVLVTVRNQQVVDQRHAATAGQTTVPIPVDGYLLAVRANAEIAKALAIGTSIQIHTVTQPSEFSQYSEVVGAGPLLMQNRQIVLNAEAEKFSTAFIQQSAPRSAIATTATGNLVLVTLHNRVGGLGPSLADTAQLMQQMGFVHALNLDGGSSTTLYLGGQLLDRPNNAAARVHNGIGVFVRSSQ</sequence>
<reference evidence="3" key="1">
    <citation type="submission" date="2021-05" db="EMBL/GenBank/DDBJ databases">
        <authorList>
            <person name="Pietrasiak N."/>
            <person name="Ward R."/>
            <person name="Stajich J.E."/>
            <person name="Kurbessoian T."/>
        </authorList>
    </citation>
    <scope>NUCLEOTIDE SEQUENCE</scope>
    <source>
        <strain evidence="3">UHER 2000/2452</strain>
    </source>
</reference>
<keyword evidence="1" id="KW-1133">Transmembrane helix</keyword>
<dbReference type="PANTHER" id="PTHR40446:SF2">
    <property type="entry name" value="N-ACETYLGLUCOSAMINE-1-PHOSPHODIESTER ALPHA-N-ACETYLGLUCOSAMINIDASE"/>
    <property type="match status" value="1"/>
</dbReference>
<comment type="caution">
    <text evidence="3">The sequence shown here is derived from an EMBL/GenBank/DDBJ whole genome shotgun (WGS) entry which is preliminary data.</text>
</comment>
<evidence type="ECO:0000313" key="3">
    <source>
        <dbReference type="EMBL" id="MBW4659371.1"/>
    </source>
</evidence>
<dbReference type="Proteomes" id="UP000757435">
    <property type="component" value="Unassembled WGS sequence"/>
</dbReference>
<dbReference type="EMBL" id="JAHHHD010000011">
    <property type="protein sequence ID" value="MBW4659371.1"/>
    <property type="molecule type" value="Genomic_DNA"/>
</dbReference>
<feature type="domain" description="Phosphodiester glycosidase" evidence="2">
    <location>
        <begin position="446"/>
        <end position="623"/>
    </location>
</feature>
<gene>
    <name evidence="3" type="ORF">KME15_11905</name>
</gene>
<keyword evidence="1" id="KW-0472">Membrane</keyword>
<keyword evidence="1" id="KW-0812">Transmembrane</keyword>
<proteinExistence type="predicted"/>
<evidence type="ECO:0000256" key="1">
    <source>
        <dbReference type="SAM" id="Phobius"/>
    </source>
</evidence>
<keyword evidence="3" id="KW-0326">Glycosidase</keyword>
<organism evidence="3 4">
    <name type="scientific">Drouetiella hepatica Uher 2000/2452</name>
    <dbReference type="NCBI Taxonomy" id="904376"/>
    <lineage>
        <taxon>Bacteria</taxon>
        <taxon>Bacillati</taxon>
        <taxon>Cyanobacteriota</taxon>
        <taxon>Cyanophyceae</taxon>
        <taxon>Oculatellales</taxon>
        <taxon>Oculatellaceae</taxon>
        <taxon>Drouetiella</taxon>
    </lineage>
</organism>
<name>A0A951QCK3_9CYAN</name>
<evidence type="ECO:0000259" key="2">
    <source>
        <dbReference type="Pfam" id="PF09992"/>
    </source>
</evidence>
<accession>A0A951QCK3</accession>
<dbReference type="PANTHER" id="PTHR40446">
    <property type="entry name" value="N-ACETYLGLUCOSAMINE-1-PHOSPHODIESTER ALPHA-N-ACETYLGLUCOSAMINIDASE"/>
    <property type="match status" value="1"/>
</dbReference>